<dbReference type="GO" id="GO:0015297">
    <property type="term" value="F:antiporter activity"/>
    <property type="evidence" value="ECO:0007669"/>
    <property type="project" value="InterPro"/>
</dbReference>
<dbReference type="GO" id="GO:0046677">
    <property type="term" value="P:response to antibiotic"/>
    <property type="evidence" value="ECO:0007669"/>
    <property type="project" value="UniProtKB-KW"/>
</dbReference>
<dbReference type="STRING" id="545696.HOLDEFILI_03939"/>
<dbReference type="EMBL" id="ACCF01000246">
    <property type="protein sequence ID" value="EEF65936.1"/>
    <property type="molecule type" value="Genomic_DNA"/>
</dbReference>
<evidence type="ECO:0000256" key="7">
    <source>
        <dbReference type="ARBA" id="ARBA00022989"/>
    </source>
</evidence>
<organism evidence="11 12">
    <name type="scientific">Holdemania filiformis DSM 12042</name>
    <dbReference type="NCBI Taxonomy" id="545696"/>
    <lineage>
        <taxon>Bacteria</taxon>
        <taxon>Bacillati</taxon>
        <taxon>Bacillota</taxon>
        <taxon>Erysipelotrichia</taxon>
        <taxon>Erysipelotrichales</taxon>
        <taxon>Erysipelotrichaceae</taxon>
        <taxon>Holdemania</taxon>
    </lineage>
</organism>
<reference evidence="11 12" key="1">
    <citation type="submission" date="2008-12" db="EMBL/GenBank/DDBJ databases">
        <authorList>
            <person name="Fulton L."/>
            <person name="Clifton S."/>
            <person name="Fulton B."/>
            <person name="Xu J."/>
            <person name="Minx P."/>
            <person name="Pepin K.H."/>
            <person name="Johnson M."/>
            <person name="Bhonagiri V."/>
            <person name="Nash W.E."/>
            <person name="Mardis E.R."/>
            <person name="Wilson R.K."/>
        </authorList>
    </citation>
    <scope>NUCLEOTIDE SEQUENCE [LARGE SCALE GENOMIC DNA]</scope>
    <source>
        <strain evidence="11 12">DSM 12042</strain>
    </source>
</reference>
<dbReference type="HOGENOM" id="CLU_012893_0_2_9"/>
<dbReference type="PIRSF" id="PIRSF006603">
    <property type="entry name" value="DinF"/>
    <property type="match status" value="1"/>
</dbReference>
<feature type="transmembrane region" description="Helical" evidence="10">
    <location>
        <begin position="180"/>
        <end position="199"/>
    </location>
</feature>
<evidence type="ECO:0000256" key="2">
    <source>
        <dbReference type="ARBA" id="ARBA00008417"/>
    </source>
</evidence>
<evidence type="ECO:0000256" key="1">
    <source>
        <dbReference type="ARBA" id="ARBA00004651"/>
    </source>
</evidence>
<dbReference type="PANTHER" id="PTHR43823">
    <property type="entry name" value="SPORULATION PROTEIN YKVU"/>
    <property type="match status" value="1"/>
</dbReference>
<dbReference type="InterPro" id="IPR051327">
    <property type="entry name" value="MATE_MepA_subfamily"/>
</dbReference>
<feature type="transmembrane region" description="Helical" evidence="10">
    <location>
        <begin position="151"/>
        <end position="168"/>
    </location>
</feature>
<comment type="caution">
    <text evidence="11">The sequence shown here is derived from an EMBL/GenBank/DDBJ whole genome shotgun (WGS) entry which is preliminary data.</text>
</comment>
<evidence type="ECO:0000256" key="3">
    <source>
        <dbReference type="ARBA" id="ARBA00022106"/>
    </source>
</evidence>
<feature type="transmembrane region" description="Helical" evidence="10">
    <location>
        <begin position="370"/>
        <end position="394"/>
    </location>
</feature>
<dbReference type="GO" id="GO:0005886">
    <property type="term" value="C:plasma membrane"/>
    <property type="evidence" value="ECO:0007669"/>
    <property type="project" value="UniProtKB-SubCell"/>
</dbReference>
<evidence type="ECO:0000256" key="4">
    <source>
        <dbReference type="ARBA" id="ARBA00022448"/>
    </source>
</evidence>
<dbReference type="Pfam" id="PF01554">
    <property type="entry name" value="MatE"/>
    <property type="match status" value="2"/>
</dbReference>
<dbReference type="AlphaFoldDB" id="B9YDL6"/>
<evidence type="ECO:0000313" key="12">
    <source>
        <dbReference type="Proteomes" id="UP000005950"/>
    </source>
</evidence>
<protein>
    <recommendedName>
        <fullName evidence="3">Multidrug export protein MepA</fullName>
    </recommendedName>
</protein>
<comment type="similarity">
    <text evidence="2">Belongs to the multi antimicrobial extrusion (MATE) (TC 2.A.66.1) family. MepA subfamily.</text>
</comment>
<sequence>MICYTEFCFRDKEKVMEKEATLLSGDIKKTYVSYLIPTIVGMLTNSVYCIVDVMFVGLCIGAQGLAAFNIAMPVYTIYSSLGLMLGVGGAVTISVLIGKGKKEQVDKVFTLTVLCSALIGIVMSAYGLLFPDAFARMLGASPQLMQGVKDYLQPLHCVALIYILNCTMQVIIRADYNPKLVMVAAVCGNATNILFDWLFVSVFQWGLFGAAAATALGPCVAMSIWIFHYLLKKNTFKFTKHFWDFSLLQRIFKNGVGTFILELSLGCVVIFFNIVLLDVSGQDAVAVFAIISNIAYVGKGIFNGISQAAQPMLSVNYGARKIKRVQATLRTALVCALIFSLGCYLLILIFPQPIIGFFISSSDAGLIGHGVWAARIYFISFVFTAVNTVLMYYFQSVESIKVTTMIALMRGLIFILLGLAVFPKFLGELGVWLTITFAEVATLLITLPIKRKLDKLLASEAVE</sequence>
<dbReference type="GO" id="GO:0042910">
    <property type="term" value="F:xenobiotic transmembrane transporter activity"/>
    <property type="evidence" value="ECO:0007669"/>
    <property type="project" value="InterPro"/>
</dbReference>
<keyword evidence="7 10" id="KW-1133">Transmembrane helix</keyword>
<feature type="transmembrane region" description="Helical" evidence="10">
    <location>
        <begin position="109"/>
        <end position="131"/>
    </location>
</feature>
<feature type="transmembrane region" description="Helical" evidence="10">
    <location>
        <begin position="47"/>
        <end position="71"/>
    </location>
</feature>
<comment type="subcellular location">
    <subcellularLocation>
        <location evidence="1">Cell membrane</location>
        <topology evidence="1">Multi-pass membrane protein</topology>
    </subcellularLocation>
</comment>
<proteinExistence type="inferred from homology"/>
<dbReference type="InterPro" id="IPR002528">
    <property type="entry name" value="MATE_fam"/>
</dbReference>
<dbReference type="InterPro" id="IPR048279">
    <property type="entry name" value="MdtK-like"/>
</dbReference>
<evidence type="ECO:0000256" key="10">
    <source>
        <dbReference type="SAM" id="Phobius"/>
    </source>
</evidence>
<feature type="transmembrane region" description="Helical" evidence="10">
    <location>
        <begin position="77"/>
        <end position="97"/>
    </location>
</feature>
<dbReference type="PANTHER" id="PTHR43823:SF3">
    <property type="entry name" value="MULTIDRUG EXPORT PROTEIN MEPA"/>
    <property type="match status" value="1"/>
</dbReference>
<keyword evidence="4" id="KW-0813">Transport</keyword>
<name>B9YDL6_9FIRM</name>
<evidence type="ECO:0000256" key="5">
    <source>
        <dbReference type="ARBA" id="ARBA00022475"/>
    </source>
</evidence>
<evidence type="ECO:0000313" key="11">
    <source>
        <dbReference type="EMBL" id="EEF65936.1"/>
    </source>
</evidence>
<dbReference type="InterPro" id="IPR045070">
    <property type="entry name" value="MATE_MepA-like"/>
</dbReference>
<evidence type="ECO:0000256" key="6">
    <source>
        <dbReference type="ARBA" id="ARBA00022692"/>
    </source>
</evidence>
<feature type="transmembrane region" description="Helical" evidence="10">
    <location>
        <begin position="284"/>
        <end position="306"/>
    </location>
</feature>
<feature type="transmembrane region" description="Helical" evidence="10">
    <location>
        <begin position="429"/>
        <end position="449"/>
    </location>
</feature>
<keyword evidence="8 10" id="KW-0472">Membrane</keyword>
<keyword evidence="5" id="KW-1003">Cell membrane</keyword>
<feature type="transmembrane region" description="Helical" evidence="10">
    <location>
        <begin position="205"/>
        <end position="231"/>
    </location>
</feature>
<reference evidence="11 12" key="2">
    <citation type="submission" date="2009-02" db="EMBL/GenBank/DDBJ databases">
        <title>Draft genome sequence of Holdemania filiformis DSM 12042.</title>
        <authorList>
            <person name="Sudarsanam P."/>
            <person name="Ley R."/>
            <person name="Guruge J."/>
            <person name="Turnbaugh P.J."/>
            <person name="Mahowald M."/>
            <person name="Liep D."/>
            <person name="Gordon J."/>
        </authorList>
    </citation>
    <scope>NUCLEOTIDE SEQUENCE [LARGE SCALE GENOMIC DNA]</scope>
    <source>
        <strain evidence="11 12">DSM 12042</strain>
    </source>
</reference>
<keyword evidence="6 10" id="KW-0812">Transmembrane</keyword>
<evidence type="ECO:0000256" key="9">
    <source>
        <dbReference type="ARBA" id="ARBA00023251"/>
    </source>
</evidence>
<evidence type="ECO:0000256" key="8">
    <source>
        <dbReference type="ARBA" id="ARBA00023136"/>
    </source>
</evidence>
<feature type="transmembrane region" description="Helical" evidence="10">
    <location>
        <begin position="327"/>
        <end position="350"/>
    </location>
</feature>
<dbReference type="Proteomes" id="UP000005950">
    <property type="component" value="Unassembled WGS sequence"/>
</dbReference>
<accession>B9YDL6</accession>
<feature type="transmembrane region" description="Helical" evidence="10">
    <location>
        <begin position="251"/>
        <end position="272"/>
    </location>
</feature>
<dbReference type="eggNOG" id="COG0534">
    <property type="taxonomic scope" value="Bacteria"/>
</dbReference>
<gene>
    <name evidence="11" type="ORF">HOLDEFILI_03939</name>
</gene>
<dbReference type="OrthoDB" id="305360at2"/>
<keyword evidence="9" id="KW-0046">Antibiotic resistance</keyword>
<dbReference type="CDD" id="cd13143">
    <property type="entry name" value="MATE_MepA_like"/>
    <property type="match status" value="1"/>
</dbReference>
<feature type="transmembrane region" description="Helical" evidence="10">
    <location>
        <begin position="406"/>
        <end position="423"/>
    </location>
</feature>